<evidence type="ECO:0000256" key="1">
    <source>
        <dbReference type="SAM" id="MobiDB-lite"/>
    </source>
</evidence>
<organism evidence="2 3">
    <name type="scientific">Thamnidium elegans</name>
    <dbReference type="NCBI Taxonomy" id="101142"/>
    <lineage>
        <taxon>Eukaryota</taxon>
        <taxon>Fungi</taxon>
        <taxon>Fungi incertae sedis</taxon>
        <taxon>Mucoromycota</taxon>
        <taxon>Mucoromycotina</taxon>
        <taxon>Mucoromycetes</taxon>
        <taxon>Mucorales</taxon>
        <taxon>Mucorineae</taxon>
        <taxon>Mucoraceae</taxon>
        <taxon>Thamnidium</taxon>
    </lineage>
</organism>
<evidence type="ECO:0000313" key="2">
    <source>
        <dbReference type="EMBL" id="KAG2237509.1"/>
    </source>
</evidence>
<dbReference type="Proteomes" id="UP000613177">
    <property type="component" value="Unassembled WGS sequence"/>
</dbReference>
<keyword evidence="3" id="KW-1185">Reference proteome</keyword>
<feature type="compositionally biased region" description="Polar residues" evidence="1">
    <location>
        <begin position="1"/>
        <end position="16"/>
    </location>
</feature>
<gene>
    <name evidence="2" type="ORF">INT48_005545</name>
</gene>
<evidence type="ECO:0000313" key="3">
    <source>
        <dbReference type="Proteomes" id="UP000613177"/>
    </source>
</evidence>
<feature type="region of interest" description="Disordered" evidence="1">
    <location>
        <begin position="1"/>
        <end position="32"/>
    </location>
</feature>
<protein>
    <submittedName>
        <fullName evidence="2">Uncharacterized protein</fullName>
    </submittedName>
</protein>
<dbReference type="EMBL" id="JAEPRE010000005">
    <property type="protein sequence ID" value="KAG2237509.1"/>
    <property type="molecule type" value="Genomic_DNA"/>
</dbReference>
<reference evidence="2" key="1">
    <citation type="submission" date="2021-01" db="EMBL/GenBank/DDBJ databases">
        <title>Metabolic potential, ecology and presence of endohyphal bacteria is reflected in genomic diversity of Mucoromycotina.</title>
        <authorList>
            <person name="Muszewska A."/>
            <person name="Okrasinska A."/>
            <person name="Steczkiewicz K."/>
            <person name="Drgas O."/>
            <person name="Orlowska M."/>
            <person name="Perlinska-Lenart U."/>
            <person name="Aleksandrzak-Piekarczyk T."/>
            <person name="Szatraj K."/>
            <person name="Zielenkiewicz U."/>
            <person name="Pilsyk S."/>
            <person name="Malc E."/>
            <person name="Mieczkowski P."/>
            <person name="Kruszewska J.S."/>
            <person name="Biernat P."/>
            <person name="Pawlowska J."/>
        </authorList>
    </citation>
    <scope>NUCLEOTIDE SEQUENCE</scope>
    <source>
        <strain evidence="2">WA0000018081</strain>
    </source>
</reference>
<sequence length="261" mass="29258">MSTLDLYNSKQRQGRQSRADLATSWRTSYPSRTSGTEMEYLRSIWTDIPNEIPSSHLSSYYGERQVIKKRKENTGVGNAVNFYDNNNASTGLISLLSSLSLYTQDEDRTLSAQTVKTEAVDEQPLLDIHTGQQVNDQDNNNPWSQLPNIVNQNISTDSHISWSQVPDVVNQEHNNILDTDGNHTWSQVVASDTEEGLDSSGTLIDAEDTMVDKDSNHTRAVRYISESFFTASLNGTPVFTDVPPPRPYMVLKIQNANPLVF</sequence>
<dbReference type="AlphaFoldDB" id="A0A8H7SUX9"/>
<comment type="caution">
    <text evidence="2">The sequence shown here is derived from an EMBL/GenBank/DDBJ whole genome shotgun (WGS) entry which is preliminary data.</text>
</comment>
<proteinExistence type="predicted"/>
<accession>A0A8H7SUX9</accession>
<name>A0A8H7SUX9_9FUNG</name>